<name>A0A2M8KEP4_9BACT</name>
<sequence>MSNTKGSSPLPAHWEGGARATIKMIAPQKNFRAKPKQAGKKEGDLGEGIFARLLLSGGMAEGGGWGEIPSCRGAKRRGNIFQFR</sequence>
<comment type="caution">
    <text evidence="1">The sequence shown here is derived from an EMBL/GenBank/DDBJ whole genome shotgun (WGS) entry which is preliminary data.</text>
</comment>
<dbReference type="Proteomes" id="UP000231450">
    <property type="component" value="Unassembled WGS sequence"/>
</dbReference>
<reference evidence="2" key="1">
    <citation type="submission" date="2017-09" db="EMBL/GenBank/DDBJ databases">
        <title>Depth-based differentiation of microbial function through sediment-hosted aquifers and enrichment of novel symbionts in the deep terrestrial subsurface.</title>
        <authorList>
            <person name="Probst A.J."/>
            <person name="Ladd B."/>
            <person name="Jarett J.K."/>
            <person name="Geller-Mcgrath D.E."/>
            <person name="Sieber C.M.K."/>
            <person name="Emerson J.B."/>
            <person name="Anantharaman K."/>
            <person name="Thomas B.C."/>
            <person name="Malmstrom R."/>
            <person name="Stieglmeier M."/>
            <person name="Klingl A."/>
            <person name="Woyke T."/>
            <person name="Ryan C.M."/>
            <person name="Banfield J.F."/>
        </authorList>
    </citation>
    <scope>NUCLEOTIDE SEQUENCE [LARGE SCALE GENOMIC DNA]</scope>
</reference>
<organism evidence="1 2">
    <name type="scientific">Candidatus Portnoybacteria bacterium CG10_big_fil_rev_8_21_14_0_10_36_7</name>
    <dbReference type="NCBI Taxonomy" id="1974812"/>
    <lineage>
        <taxon>Bacteria</taxon>
        <taxon>Candidatus Portnoyibacteriota</taxon>
    </lineage>
</organism>
<protein>
    <submittedName>
        <fullName evidence="1">Uncharacterized protein</fullName>
    </submittedName>
</protein>
<dbReference type="EMBL" id="PFDW01000020">
    <property type="protein sequence ID" value="PJE58392.1"/>
    <property type="molecule type" value="Genomic_DNA"/>
</dbReference>
<evidence type="ECO:0000313" key="1">
    <source>
        <dbReference type="EMBL" id="PJE58392.1"/>
    </source>
</evidence>
<evidence type="ECO:0000313" key="2">
    <source>
        <dbReference type="Proteomes" id="UP000231450"/>
    </source>
</evidence>
<accession>A0A2M8KEP4</accession>
<dbReference type="AlphaFoldDB" id="A0A2M8KEP4"/>
<proteinExistence type="predicted"/>
<gene>
    <name evidence="1" type="ORF">COU81_00970</name>
</gene>